<feature type="transmembrane region" description="Helical" evidence="5">
    <location>
        <begin position="220"/>
        <end position="238"/>
    </location>
</feature>
<dbReference type="Pfam" id="PF13855">
    <property type="entry name" value="LRR_8"/>
    <property type="match status" value="2"/>
</dbReference>
<proteinExistence type="predicted"/>
<comment type="subcellular location">
    <subcellularLocation>
        <location evidence="1">Membrane</location>
    </subcellularLocation>
</comment>
<feature type="transmembrane region" description="Helical" evidence="5">
    <location>
        <begin position="302"/>
        <end position="322"/>
    </location>
</feature>
<keyword evidence="3" id="KW-0677">Repeat</keyword>
<keyword evidence="8" id="KW-1185">Reference proteome</keyword>
<name>A0AA36NFD5_9DINO</name>
<dbReference type="InterPro" id="IPR053038">
    <property type="entry name" value="RLP_Defense"/>
</dbReference>
<dbReference type="AlphaFoldDB" id="A0AA36NFD5"/>
<dbReference type="PANTHER" id="PTHR48064">
    <property type="entry name" value="OS01G0750400 PROTEIN"/>
    <property type="match status" value="1"/>
</dbReference>
<keyword evidence="5" id="KW-0812">Transmembrane</keyword>
<evidence type="ECO:0000313" key="7">
    <source>
        <dbReference type="EMBL" id="CAJ1404284.1"/>
    </source>
</evidence>
<feature type="transmembrane region" description="Helical" evidence="5">
    <location>
        <begin position="618"/>
        <end position="636"/>
    </location>
</feature>
<feature type="transmembrane region" description="Helical" evidence="5">
    <location>
        <begin position="515"/>
        <end position="536"/>
    </location>
</feature>
<feature type="transmembrane region" description="Helical" evidence="5">
    <location>
        <begin position="275"/>
        <end position="296"/>
    </location>
</feature>
<dbReference type="Proteomes" id="UP001178507">
    <property type="component" value="Unassembled WGS sequence"/>
</dbReference>
<dbReference type="InterPro" id="IPR032675">
    <property type="entry name" value="LRR_dom_sf"/>
</dbReference>
<feature type="transmembrane region" description="Helical" evidence="5">
    <location>
        <begin position="343"/>
        <end position="365"/>
    </location>
</feature>
<evidence type="ECO:0000256" key="1">
    <source>
        <dbReference type="ARBA" id="ARBA00004370"/>
    </source>
</evidence>
<keyword evidence="4 5" id="KW-0472">Membrane</keyword>
<protein>
    <submittedName>
        <fullName evidence="7">Uncharacterized protein</fullName>
    </submittedName>
</protein>
<feature type="signal peptide" evidence="6">
    <location>
        <begin position="1"/>
        <end position="16"/>
    </location>
</feature>
<accession>A0AA36NFD5</accession>
<evidence type="ECO:0000256" key="5">
    <source>
        <dbReference type="SAM" id="Phobius"/>
    </source>
</evidence>
<evidence type="ECO:0000256" key="6">
    <source>
        <dbReference type="SAM" id="SignalP"/>
    </source>
</evidence>
<organism evidence="7 8">
    <name type="scientific">Effrenium voratum</name>
    <dbReference type="NCBI Taxonomy" id="2562239"/>
    <lineage>
        <taxon>Eukaryota</taxon>
        <taxon>Sar</taxon>
        <taxon>Alveolata</taxon>
        <taxon>Dinophyceae</taxon>
        <taxon>Suessiales</taxon>
        <taxon>Symbiodiniaceae</taxon>
        <taxon>Effrenium</taxon>
    </lineage>
</organism>
<keyword evidence="5" id="KW-1133">Transmembrane helix</keyword>
<dbReference type="PANTHER" id="PTHR48064:SF6">
    <property type="entry name" value="RECEPTOR-LIKE PROTEIN KINASE 2"/>
    <property type="match status" value="1"/>
</dbReference>
<gene>
    <name evidence="7" type="ORF">EVOR1521_LOCUS26760</name>
</gene>
<evidence type="ECO:0000256" key="3">
    <source>
        <dbReference type="ARBA" id="ARBA00022737"/>
    </source>
</evidence>
<dbReference type="SUPFAM" id="SSF52058">
    <property type="entry name" value="L domain-like"/>
    <property type="match status" value="1"/>
</dbReference>
<feature type="chain" id="PRO_5041223431" evidence="6">
    <location>
        <begin position="17"/>
        <end position="648"/>
    </location>
</feature>
<dbReference type="GO" id="GO:0016020">
    <property type="term" value="C:membrane"/>
    <property type="evidence" value="ECO:0007669"/>
    <property type="project" value="UniProtKB-SubCell"/>
</dbReference>
<evidence type="ECO:0000256" key="2">
    <source>
        <dbReference type="ARBA" id="ARBA00022729"/>
    </source>
</evidence>
<comment type="caution">
    <text evidence="7">The sequence shown here is derived from an EMBL/GenBank/DDBJ whole genome shotgun (WGS) entry which is preliminary data.</text>
</comment>
<keyword evidence="2 6" id="KW-0732">Signal</keyword>
<evidence type="ECO:0000256" key="4">
    <source>
        <dbReference type="ARBA" id="ARBA00023136"/>
    </source>
</evidence>
<dbReference type="InterPro" id="IPR001611">
    <property type="entry name" value="Leu-rich_rpt"/>
</dbReference>
<evidence type="ECO:0000313" key="8">
    <source>
        <dbReference type="Proteomes" id="UP001178507"/>
    </source>
</evidence>
<dbReference type="EMBL" id="CAUJNA010003533">
    <property type="protein sequence ID" value="CAJ1404284.1"/>
    <property type="molecule type" value="Genomic_DNA"/>
</dbReference>
<sequence>MAPWALLLVPAAGCSLDPTTERALRAVLVATGADFDAEDPLCSSDGVTCENLGATCKLTCLTLSSRELTGYLPEAVGDLRELRKVWLNSNQLTGPLPGSLGRLTQLDYLDLSSNRFTGQIPESFGQLAQVKQLFLQENLLNGSIPASLGKMRSLTRLDLSQNQLSGKIPLSLRALDQVGTAFFWDNPGLEPASTQKLYRDCGPVTKDPCKIFFFLDPWQCLRCCFAALGAALAAAWLVRRKRRAFPAAAAHVAPCPVGVLQLATEALRPTRWGQLVFLALAVVAHIFVPLCLAWSLRMELVLGLGVLKGLCRCGSGAHLVFLPKGLSSGRQAFQVWLGEIFEILLSFALVLSIVTAANVLHPYHWQRALRQDSEVVAAMVDDQPWVRDFFLCTVGAMSVYWLALLSSRREAVQASRGQLEDCRVLALALAQITAMEAWAEQEVLTVEVRASSASSLLETELVCDVSHTPSATSASVPASGGLGPSVAVRAEKVGTRRLLVRWEETSCQVQLRTPVYIFCSVAAIVVTSFTDLIVATQFLQGHFFWFAFLTLATSWCSMLAELQTWRRLRAELRQSARCGYLTDPLRAMQSSERGIEGFIDLGVKVYGMPWGVDSGLDFASFLIPILICLRGLVLLLRSRDQLAELQSS</sequence>
<dbReference type="Gene3D" id="3.80.10.10">
    <property type="entry name" value="Ribonuclease Inhibitor"/>
    <property type="match status" value="1"/>
</dbReference>
<feature type="transmembrane region" description="Helical" evidence="5">
    <location>
        <begin position="385"/>
        <end position="406"/>
    </location>
</feature>
<dbReference type="FunFam" id="3.80.10.10:FF:000400">
    <property type="entry name" value="Nuclear pore complex protein NUP107"/>
    <property type="match status" value="1"/>
</dbReference>
<reference evidence="7" key="1">
    <citation type="submission" date="2023-08" db="EMBL/GenBank/DDBJ databases">
        <authorList>
            <person name="Chen Y."/>
            <person name="Shah S."/>
            <person name="Dougan E. K."/>
            <person name="Thang M."/>
            <person name="Chan C."/>
        </authorList>
    </citation>
    <scope>NUCLEOTIDE SEQUENCE</scope>
</reference>